<dbReference type="GO" id="GO:0012505">
    <property type="term" value="C:endomembrane system"/>
    <property type="evidence" value="ECO:0007669"/>
    <property type="project" value="UniProtKB-SubCell"/>
</dbReference>
<keyword evidence="11" id="KW-1185">Reference proteome</keyword>
<dbReference type="VEuPathDB" id="AmoebaDB:EIN_146120"/>
<dbReference type="PROSITE" id="PS51421">
    <property type="entry name" value="RAS"/>
    <property type="match status" value="1"/>
</dbReference>
<dbReference type="SMART" id="SM00175">
    <property type="entry name" value="RAB"/>
    <property type="match status" value="1"/>
</dbReference>
<dbReference type="GO" id="GO:0015031">
    <property type="term" value="P:protein transport"/>
    <property type="evidence" value="ECO:0007669"/>
    <property type="project" value="UniProtKB-KW"/>
</dbReference>
<keyword evidence="7" id="KW-0472">Membrane</keyword>
<keyword evidence="9" id="KW-0636">Prenylation</keyword>
<evidence type="ECO:0000313" key="10">
    <source>
        <dbReference type="EMBL" id="ELP87618.1"/>
    </source>
</evidence>
<dbReference type="GeneID" id="14886605"/>
<sequence>MDKSHKVHTKQMTAKRSFDHLFKILVIGESGVGKTAIMQRYCENTFDPVYISTVGVDFNPKIVNCNDKVIKMQLWDTAGQERFRNITTSYYRGTQGVLIVFDMTDKFTFEKVITWFQDVMEHNMVESPVIYLVGNKLDLEGKYVINREMVEGLSRKLGGVKFFFCSAKNGEGVQELFSQMTVDILQRGELVKKHKEQDTIEIDEKPKKKGGCC</sequence>
<evidence type="ECO:0000256" key="3">
    <source>
        <dbReference type="ARBA" id="ARBA00022448"/>
    </source>
</evidence>
<evidence type="ECO:0000256" key="6">
    <source>
        <dbReference type="ARBA" id="ARBA00023134"/>
    </source>
</evidence>
<dbReference type="Gene3D" id="3.40.50.300">
    <property type="entry name" value="P-loop containing nucleotide triphosphate hydrolases"/>
    <property type="match status" value="1"/>
</dbReference>
<dbReference type="PROSITE" id="PS51417">
    <property type="entry name" value="ARF"/>
    <property type="match status" value="1"/>
</dbReference>
<dbReference type="SMART" id="SM00177">
    <property type="entry name" value="ARF"/>
    <property type="match status" value="1"/>
</dbReference>
<dbReference type="AlphaFoldDB" id="L7FLT7"/>
<dbReference type="SUPFAM" id="SSF52540">
    <property type="entry name" value="P-loop containing nucleoside triphosphate hydrolases"/>
    <property type="match status" value="1"/>
</dbReference>
<dbReference type="Proteomes" id="UP000014680">
    <property type="component" value="Unassembled WGS sequence"/>
</dbReference>
<dbReference type="SMART" id="SM00176">
    <property type="entry name" value="RAN"/>
    <property type="match status" value="1"/>
</dbReference>
<evidence type="ECO:0000256" key="1">
    <source>
        <dbReference type="ARBA" id="ARBA00004308"/>
    </source>
</evidence>
<evidence type="ECO:0000313" key="11">
    <source>
        <dbReference type="Proteomes" id="UP000014680"/>
    </source>
</evidence>
<dbReference type="Pfam" id="PF00071">
    <property type="entry name" value="Ras"/>
    <property type="match status" value="1"/>
</dbReference>
<gene>
    <name evidence="10" type="ORF">EIN_146120</name>
</gene>
<proteinExistence type="inferred from homology"/>
<dbReference type="InterPro" id="IPR027417">
    <property type="entry name" value="P-loop_NTPase"/>
</dbReference>
<dbReference type="PROSITE" id="PS51420">
    <property type="entry name" value="RHO"/>
    <property type="match status" value="1"/>
</dbReference>
<evidence type="ECO:0000256" key="2">
    <source>
        <dbReference type="ARBA" id="ARBA00010142"/>
    </source>
</evidence>
<evidence type="ECO:0000256" key="4">
    <source>
        <dbReference type="ARBA" id="ARBA00022741"/>
    </source>
</evidence>
<evidence type="ECO:0000256" key="7">
    <source>
        <dbReference type="ARBA" id="ARBA00023136"/>
    </source>
</evidence>
<dbReference type="RefSeq" id="XP_004254389.1">
    <property type="nucleotide sequence ID" value="XM_004254341.1"/>
</dbReference>
<evidence type="ECO:0000256" key="8">
    <source>
        <dbReference type="ARBA" id="ARBA00023288"/>
    </source>
</evidence>
<keyword evidence="6" id="KW-0342">GTP-binding</keyword>
<dbReference type="OMA" id="CGCLFTE"/>
<dbReference type="InterPro" id="IPR005225">
    <property type="entry name" value="Small_GTP-bd"/>
</dbReference>
<keyword evidence="5" id="KW-0653">Protein transport</keyword>
<dbReference type="SMART" id="SM00174">
    <property type="entry name" value="RHO"/>
    <property type="match status" value="1"/>
</dbReference>
<dbReference type="PANTHER" id="PTHR47977">
    <property type="entry name" value="RAS-RELATED PROTEIN RAB"/>
    <property type="match status" value="1"/>
</dbReference>
<dbReference type="CDD" id="cd00154">
    <property type="entry name" value="Rab"/>
    <property type="match status" value="1"/>
</dbReference>
<dbReference type="OrthoDB" id="9989112at2759"/>
<evidence type="ECO:0000256" key="9">
    <source>
        <dbReference type="ARBA" id="ARBA00023289"/>
    </source>
</evidence>
<dbReference type="KEGG" id="eiv:EIN_146120"/>
<dbReference type="InterPro" id="IPR001806">
    <property type="entry name" value="Small_GTPase"/>
</dbReference>
<reference evidence="10 11" key="1">
    <citation type="submission" date="2012-10" db="EMBL/GenBank/DDBJ databases">
        <authorList>
            <person name="Zafar N."/>
            <person name="Inman J."/>
            <person name="Hall N."/>
            <person name="Lorenzi H."/>
            <person name="Caler E."/>
        </authorList>
    </citation>
    <scope>NUCLEOTIDE SEQUENCE [LARGE SCALE GENOMIC DNA]</scope>
    <source>
        <strain evidence="10 11">IP1</strain>
    </source>
</reference>
<dbReference type="NCBIfam" id="TIGR00231">
    <property type="entry name" value="small_GTP"/>
    <property type="match status" value="1"/>
</dbReference>
<dbReference type="FunFam" id="3.40.50.300:FF:000586">
    <property type="entry name" value="Rab family GTPase"/>
    <property type="match status" value="1"/>
</dbReference>
<dbReference type="GO" id="GO:0003924">
    <property type="term" value="F:GTPase activity"/>
    <property type="evidence" value="ECO:0007669"/>
    <property type="project" value="InterPro"/>
</dbReference>
<keyword evidence="3" id="KW-0813">Transport</keyword>
<name>L7FLT7_ENTIV</name>
<dbReference type="PROSITE" id="PS00675">
    <property type="entry name" value="SIGMA54_INTERACT_1"/>
    <property type="match status" value="1"/>
</dbReference>
<keyword evidence="8" id="KW-0449">Lipoprotein</keyword>
<comment type="subcellular location">
    <subcellularLocation>
        <location evidence="1">Endomembrane system</location>
    </subcellularLocation>
</comment>
<keyword evidence="4" id="KW-0547">Nucleotide-binding</keyword>
<comment type="similarity">
    <text evidence="2">Belongs to the small GTPase superfamily. Rho family.</text>
</comment>
<accession>L7FLT7</accession>
<dbReference type="PROSITE" id="PS51419">
    <property type="entry name" value="RAB"/>
    <property type="match status" value="1"/>
</dbReference>
<dbReference type="SMART" id="SM00173">
    <property type="entry name" value="RAS"/>
    <property type="match status" value="1"/>
</dbReference>
<dbReference type="GO" id="GO:0005525">
    <property type="term" value="F:GTP binding"/>
    <property type="evidence" value="ECO:0007669"/>
    <property type="project" value="UniProtKB-KW"/>
</dbReference>
<dbReference type="PRINTS" id="PR00449">
    <property type="entry name" value="RASTRNSFRMNG"/>
</dbReference>
<dbReference type="EMBL" id="KB206843">
    <property type="protein sequence ID" value="ELP87618.1"/>
    <property type="molecule type" value="Genomic_DNA"/>
</dbReference>
<protein>
    <submittedName>
        <fullName evidence="10">Uncharacterized protein</fullName>
    </submittedName>
</protein>
<evidence type="ECO:0000256" key="5">
    <source>
        <dbReference type="ARBA" id="ARBA00022927"/>
    </source>
</evidence>
<organism evidence="10 11">
    <name type="scientific">Entamoeba invadens IP1</name>
    <dbReference type="NCBI Taxonomy" id="370355"/>
    <lineage>
        <taxon>Eukaryota</taxon>
        <taxon>Amoebozoa</taxon>
        <taxon>Evosea</taxon>
        <taxon>Archamoebae</taxon>
        <taxon>Mastigamoebida</taxon>
        <taxon>Entamoebidae</taxon>
        <taxon>Entamoeba</taxon>
    </lineage>
</organism>
<dbReference type="InterPro" id="IPR025662">
    <property type="entry name" value="Sigma_54_int_dom_ATP-bd_1"/>
</dbReference>
<dbReference type="InterPro" id="IPR050227">
    <property type="entry name" value="Rab"/>
</dbReference>